<dbReference type="Proteomes" id="UP001209755">
    <property type="component" value="Unassembled WGS sequence"/>
</dbReference>
<evidence type="ECO:0000313" key="3">
    <source>
        <dbReference type="EMBL" id="MCW2309254.1"/>
    </source>
</evidence>
<dbReference type="RefSeq" id="WP_264602839.1">
    <property type="nucleotide sequence ID" value="NZ_JAOQNS010000011.1"/>
</dbReference>
<feature type="signal peptide" evidence="2">
    <location>
        <begin position="1"/>
        <end position="26"/>
    </location>
</feature>
<organism evidence="3 4">
    <name type="scientific">Rhodobium gokarnense</name>
    <dbReference type="NCBI Taxonomy" id="364296"/>
    <lineage>
        <taxon>Bacteria</taxon>
        <taxon>Pseudomonadati</taxon>
        <taxon>Pseudomonadota</taxon>
        <taxon>Alphaproteobacteria</taxon>
        <taxon>Hyphomicrobiales</taxon>
        <taxon>Rhodobiaceae</taxon>
        <taxon>Rhodobium</taxon>
    </lineage>
</organism>
<gene>
    <name evidence="3" type="ORF">M2319_003605</name>
</gene>
<feature type="compositionally biased region" description="Low complexity" evidence="1">
    <location>
        <begin position="120"/>
        <end position="129"/>
    </location>
</feature>
<dbReference type="EMBL" id="JAOQNS010000011">
    <property type="protein sequence ID" value="MCW2309254.1"/>
    <property type="molecule type" value="Genomic_DNA"/>
</dbReference>
<proteinExistence type="predicted"/>
<name>A0ABT3HFX6_9HYPH</name>
<feature type="chain" id="PRO_5045760276" evidence="2">
    <location>
        <begin position="27"/>
        <end position="137"/>
    </location>
</feature>
<accession>A0ABT3HFX6</accession>
<keyword evidence="4" id="KW-1185">Reference proteome</keyword>
<sequence length="137" mass="15662">MSTFKKIVTAFVFAAAAFGAAAPASAAMGNLAGAVKTAAAAGEAETLTTKVGYWRKHRRLRRDRRARRYTYSRRYRSARRHRHFGRHREGRRFRQARRYRDHRRHNGPGFARGHTGTQGGNTPPGTTYYTYVDRYAN</sequence>
<comment type="caution">
    <text evidence="3">The sequence shown here is derived from an EMBL/GenBank/DDBJ whole genome shotgun (WGS) entry which is preliminary data.</text>
</comment>
<feature type="compositionally biased region" description="Basic residues" evidence="1">
    <location>
        <begin position="71"/>
        <end position="106"/>
    </location>
</feature>
<evidence type="ECO:0000256" key="1">
    <source>
        <dbReference type="SAM" id="MobiDB-lite"/>
    </source>
</evidence>
<evidence type="ECO:0000313" key="4">
    <source>
        <dbReference type="Proteomes" id="UP001209755"/>
    </source>
</evidence>
<evidence type="ECO:0000256" key="2">
    <source>
        <dbReference type="SAM" id="SignalP"/>
    </source>
</evidence>
<reference evidence="4" key="1">
    <citation type="submission" date="2023-07" db="EMBL/GenBank/DDBJ databases">
        <title>Genome sequencing of Purple Non-Sulfur Bacteria from various extreme environments.</title>
        <authorList>
            <person name="Mayer M."/>
        </authorList>
    </citation>
    <scope>NUCLEOTIDE SEQUENCE [LARGE SCALE GENOMIC DNA]</scope>
    <source>
        <strain evidence="4">DSM 17935</strain>
    </source>
</reference>
<keyword evidence="2" id="KW-0732">Signal</keyword>
<protein>
    <submittedName>
        <fullName evidence="3">Uncharacterized protein</fullName>
    </submittedName>
</protein>
<feature type="region of interest" description="Disordered" evidence="1">
    <location>
        <begin position="71"/>
        <end position="129"/>
    </location>
</feature>